<comment type="caution">
    <text evidence="2">The sequence shown here is derived from an EMBL/GenBank/DDBJ whole genome shotgun (WGS) entry which is preliminary data.</text>
</comment>
<accession>A0ABQ6JVR8</accession>
<sequence>MAQEKWLLDGPKTIDIENIRRLKVGLVGGHVDIVGHDEPGVRVEVHSVTGRELLVQVDGDRLEIDHPSCAGTTGSTSSRTSAPPSRPR</sequence>
<organism evidence="2 3">
    <name type="scientific">Homoserinibacter gongjuensis</name>
    <dbReference type="NCBI Taxonomy" id="1162968"/>
    <lineage>
        <taxon>Bacteria</taxon>
        <taxon>Bacillati</taxon>
        <taxon>Actinomycetota</taxon>
        <taxon>Actinomycetes</taxon>
        <taxon>Micrococcales</taxon>
        <taxon>Microbacteriaceae</taxon>
        <taxon>Homoserinibacter</taxon>
    </lineage>
</organism>
<dbReference type="RefSeq" id="WP_284298825.1">
    <property type="nucleotide sequence ID" value="NZ_BSVA01000001.1"/>
</dbReference>
<protein>
    <submittedName>
        <fullName evidence="2">Uncharacterized protein</fullName>
    </submittedName>
</protein>
<evidence type="ECO:0000256" key="1">
    <source>
        <dbReference type="SAM" id="MobiDB-lite"/>
    </source>
</evidence>
<gene>
    <name evidence="2" type="ORF">GCM10025869_13790</name>
</gene>
<evidence type="ECO:0000313" key="2">
    <source>
        <dbReference type="EMBL" id="GMA90850.1"/>
    </source>
</evidence>
<reference evidence="3" key="1">
    <citation type="journal article" date="2019" name="Int. J. Syst. Evol. Microbiol.">
        <title>The Global Catalogue of Microorganisms (GCM) 10K type strain sequencing project: providing services to taxonomists for standard genome sequencing and annotation.</title>
        <authorList>
            <consortium name="The Broad Institute Genomics Platform"/>
            <consortium name="The Broad Institute Genome Sequencing Center for Infectious Disease"/>
            <person name="Wu L."/>
            <person name="Ma J."/>
        </authorList>
    </citation>
    <scope>NUCLEOTIDE SEQUENCE [LARGE SCALE GENOMIC DNA]</scope>
    <source>
        <strain evidence="3">NBRC 108755</strain>
    </source>
</reference>
<feature type="region of interest" description="Disordered" evidence="1">
    <location>
        <begin position="64"/>
        <end position="88"/>
    </location>
</feature>
<feature type="compositionally biased region" description="Low complexity" evidence="1">
    <location>
        <begin position="67"/>
        <end position="88"/>
    </location>
</feature>
<keyword evidence="3" id="KW-1185">Reference proteome</keyword>
<proteinExistence type="predicted"/>
<evidence type="ECO:0000313" key="3">
    <source>
        <dbReference type="Proteomes" id="UP001157069"/>
    </source>
</evidence>
<name>A0ABQ6JVR8_9MICO</name>
<dbReference type="Proteomes" id="UP001157069">
    <property type="component" value="Unassembled WGS sequence"/>
</dbReference>
<dbReference type="EMBL" id="BSVA01000001">
    <property type="protein sequence ID" value="GMA90850.1"/>
    <property type="molecule type" value="Genomic_DNA"/>
</dbReference>